<evidence type="ECO:0000256" key="1">
    <source>
        <dbReference type="SAM" id="MobiDB-lite"/>
    </source>
</evidence>
<proteinExistence type="predicted"/>
<dbReference type="Proteomes" id="UP000243459">
    <property type="component" value="Chromosome 4"/>
</dbReference>
<protein>
    <submittedName>
        <fullName evidence="2">Uncharacterized protein</fullName>
    </submittedName>
</protein>
<dbReference type="AlphaFoldDB" id="A0A5P1F2F4"/>
<gene>
    <name evidence="2" type="ORF">A4U43_C04F2590</name>
</gene>
<feature type="region of interest" description="Disordered" evidence="1">
    <location>
        <begin position="69"/>
        <end position="105"/>
    </location>
</feature>
<keyword evidence="3" id="KW-1185">Reference proteome</keyword>
<dbReference type="Gramene" id="ONK70891">
    <property type="protein sequence ID" value="ONK70891"/>
    <property type="gene ID" value="A4U43_C04F2590"/>
</dbReference>
<reference evidence="3" key="1">
    <citation type="journal article" date="2017" name="Nat. Commun.">
        <title>The asparagus genome sheds light on the origin and evolution of a young Y chromosome.</title>
        <authorList>
            <person name="Harkess A."/>
            <person name="Zhou J."/>
            <person name="Xu C."/>
            <person name="Bowers J.E."/>
            <person name="Van der Hulst R."/>
            <person name="Ayyampalayam S."/>
            <person name="Mercati F."/>
            <person name="Riccardi P."/>
            <person name="McKain M.R."/>
            <person name="Kakrana A."/>
            <person name="Tang H."/>
            <person name="Ray J."/>
            <person name="Groenendijk J."/>
            <person name="Arikit S."/>
            <person name="Mathioni S.M."/>
            <person name="Nakano M."/>
            <person name="Shan H."/>
            <person name="Telgmann-Rauber A."/>
            <person name="Kanno A."/>
            <person name="Yue Z."/>
            <person name="Chen H."/>
            <person name="Li W."/>
            <person name="Chen Y."/>
            <person name="Xu X."/>
            <person name="Zhang Y."/>
            <person name="Luo S."/>
            <person name="Chen H."/>
            <person name="Gao J."/>
            <person name="Mao Z."/>
            <person name="Pires J.C."/>
            <person name="Luo M."/>
            <person name="Kudrna D."/>
            <person name="Wing R.A."/>
            <person name="Meyers B.C."/>
            <person name="Yi K."/>
            <person name="Kong H."/>
            <person name="Lavrijsen P."/>
            <person name="Sunseri F."/>
            <person name="Falavigna A."/>
            <person name="Ye Y."/>
            <person name="Leebens-Mack J.H."/>
            <person name="Chen G."/>
        </authorList>
    </citation>
    <scope>NUCLEOTIDE SEQUENCE [LARGE SCALE GENOMIC DNA]</scope>
    <source>
        <strain evidence="3">cv. DH0086</strain>
    </source>
</reference>
<organism evidence="2 3">
    <name type="scientific">Asparagus officinalis</name>
    <name type="common">Garden asparagus</name>
    <dbReference type="NCBI Taxonomy" id="4686"/>
    <lineage>
        <taxon>Eukaryota</taxon>
        <taxon>Viridiplantae</taxon>
        <taxon>Streptophyta</taxon>
        <taxon>Embryophyta</taxon>
        <taxon>Tracheophyta</taxon>
        <taxon>Spermatophyta</taxon>
        <taxon>Magnoliopsida</taxon>
        <taxon>Liliopsida</taxon>
        <taxon>Asparagales</taxon>
        <taxon>Asparagaceae</taxon>
        <taxon>Asparagoideae</taxon>
        <taxon>Asparagus</taxon>
    </lineage>
</organism>
<name>A0A5P1F2F4_ASPOF</name>
<feature type="compositionally biased region" description="Basic and acidic residues" evidence="1">
    <location>
        <begin position="80"/>
        <end position="91"/>
    </location>
</feature>
<dbReference type="EMBL" id="CM007384">
    <property type="protein sequence ID" value="ONK70891.1"/>
    <property type="molecule type" value="Genomic_DNA"/>
</dbReference>
<evidence type="ECO:0000313" key="3">
    <source>
        <dbReference type="Proteomes" id="UP000243459"/>
    </source>
</evidence>
<accession>A0A5P1F2F4</accession>
<sequence length="140" mass="15856">MKVKLRIKVLVDKKNDTTRPTTRDVNNWVDTYISGFIVADSDDEFDICIFSSVTVGFGEDERFWRSTSLRSSVGGSLSADESRRSKGESPKRNTTSGDGFQKNRVSKLATSGFRRRRVVAAVFDEDDEVEESRMKSRMTI</sequence>
<evidence type="ECO:0000313" key="2">
    <source>
        <dbReference type="EMBL" id="ONK70891.1"/>
    </source>
</evidence>